<evidence type="ECO:0000313" key="1">
    <source>
        <dbReference type="EMBL" id="MFJ5444868.1"/>
    </source>
</evidence>
<sequence>MALAAGDGMLWKVQAENGTTSYLFGTIHVDDARVTALAEPVNVALAAADLFMMEVLPSGDMSPYLMPGSLEQLLTETELEQVYAAAEFHGLPHEMVSHMKPWLLAMVFDLPVAQSPYTLDIQLYLQAQRAGKKIKALETPQAHFAALESISLDEQLLILRSVLKRSQAQKEKDFELLIQAYLSGDIHQVAALDAEMTADDLPASLWEKLRVKLLDERNMHMAEHIAAVAGQQSVFVAVGAAHLPGERGIIDLLNRAGWVVTPVK</sequence>
<protein>
    <submittedName>
        <fullName evidence="1">TraB/GumN family protein</fullName>
    </submittedName>
</protein>
<dbReference type="CDD" id="cd14789">
    <property type="entry name" value="Tiki"/>
    <property type="match status" value="1"/>
</dbReference>
<keyword evidence="2" id="KW-1185">Reference proteome</keyword>
<dbReference type="EMBL" id="JBIWXY010000001">
    <property type="protein sequence ID" value="MFJ5444868.1"/>
    <property type="molecule type" value="Genomic_DNA"/>
</dbReference>
<gene>
    <name evidence="1" type="ORF">ACIKP9_01350</name>
</gene>
<dbReference type="Proteomes" id="UP001617669">
    <property type="component" value="Unassembled WGS sequence"/>
</dbReference>
<accession>A0ABW8GHM5</accession>
<name>A0ABW8GHM5_9PROT</name>
<organism evidence="1 2">
    <name type="scientific">Methylobacillus methanolivorans</name>
    <dbReference type="NCBI Taxonomy" id="1848927"/>
    <lineage>
        <taxon>Bacteria</taxon>
        <taxon>Pseudomonadati</taxon>
        <taxon>Pseudomonadota</taxon>
        <taxon>Betaproteobacteria</taxon>
        <taxon>Nitrosomonadales</taxon>
        <taxon>Methylophilaceae</taxon>
        <taxon>Methylobacillus</taxon>
    </lineage>
</organism>
<reference evidence="1 2" key="1">
    <citation type="submission" date="2024-11" db="EMBL/GenBank/DDBJ databases">
        <authorList>
            <person name="Kaparullina E.N."/>
            <person name="Delegan Y.A."/>
            <person name="Doronina N.V."/>
        </authorList>
    </citation>
    <scope>NUCLEOTIDE SEQUENCE [LARGE SCALE GENOMIC DNA]</scope>
    <source>
        <strain evidence="1 2">7sh_L</strain>
    </source>
</reference>
<dbReference type="Pfam" id="PF01963">
    <property type="entry name" value="TraB_PrgY_gumN"/>
    <property type="match status" value="1"/>
</dbReference>
<dbReference type="InterPro" id="IPR047111">
    <property type="entry name" value="YbaP-like"/>
</dbReference>
<proteinExistence type="predicted"/>
<dbReference type="RefSeq" id="WP_400878282.1">
    <property type="nucleotide sequence ID" value="NZ_JBIWXY010000001.1"/>
</dbReference>
<dbReference type="InterPro" id="IPR002816">
    <property type="entry name" value="TraB/PrgY/GumN_fam"/>
</dbReference>
<comment type="caution">
    <text evidence="1">The sequence shown here is derived from an EMBL/GenBank/DDBJ whole genome shotgun (WGS) entry which is preliminary data.</text>
</comment>
<dbReference type="PANTHER" id="PTHR40590:SF1">
    <property type="entry name" value="CYTOPLASMIC PROTEIN"/>
    <property type="match status" value="1"/>
</dbReference>
<evidence type="ECO:0000313" key="2">
    <source>
        <dbReference type="Proteomes" id="UP001617669"/>
    </source>
</evidence>
<dbReference type="PANTHER" id="PTHR40590">
    <property type="entry name" value="CYTOPLASMIC PROTEIN-RELATED"/>
    <property type="match status" value="1"/>
</dbReference>